<dbReference type="Pfam" id="PF01890">
    <property type="entry name" value="CbiG_C"/>
    <property type="match status" value="1"/>
</dbReference>
<dbReference type="AlphaFoldDB" id="A0A4Q0YLH2"/>
<reference evidence="3 4" key="1">
    <citation type="submission" date="2017-10" db="EMBL/GenBank/DDBJ databases">
        <title>Genomics of the genus Arcobacter.</title>
        <authorList>
            <person name="Perez-Cataluna A."/>
            <person name="Figueras M.J."/>
        </authorList>
    </citation>
    <scope>NUCLEOTIDE SEQUENCE [LARGE SCALE GENOMIC DNA]</scope>
    <source>
        <strain evidence="3 4">CECT 8993</strain>
    </source>
</reference>
<dbReference type="Gene3D" id="3.30.420.180">
    <property type="entry name" value="CobE/GbiG C-terminal domain"/>
    <property type="match status" value="1"/>
</dbReference>
<evidence type="ECO:0000259" key="1">
    <source>
        <dbReference type="Pfam" id="PF01890"/>
    </source>
</evidence>
<dbReference type="EMBL" id="PDKJ01000001">
    <property type="protein sequence ID" value="RXJ70129.1"/>
    <property type="molecule type" value="Genomic_DNA"/>
</dbReference>
<dbReference type="InterPro" id="IPR021744">
    <property type="entry name" value="CbiG_N"/>
</dbReference>
<dbReference type="GO" id="GO:0009236">
    <property type="term" value="P:cobalamin biosynthetic process"/>
    <property type="evidence" value="ECO:0007669"/>
    <property type="project" value="InterPro"/>
</dbReference>
<dbReference type="Proteomes" id="UP000290172">
    <property type="component" value="Unassembled WGS sequence"/>
</dbReference>
<organism evidence="3 4">
    <name type="scientific">Halarcobacter ebronensis</name>
    <dbReference type="NCBI Taxonomy" id="1462615"/>
    <lineage>
        <taxon>Bacteria</taxon>
        <taxon>Pseudomonadati</taxon>
        <taxon>Campylobacterota</taxon>
        <taxon>Epsilonproteobacteria</taxon>
        <taxon>Campylobacterales</taxon>
        <taxon>Arcobacteraceae</taxon>
        <taxon>Halarcobacter</taxon>
    </lineage>
</organism>
<dbReference type="RefSeq" id="WP_128978069.1">
    <property type="nucleotide sequence ID" value="NZ_PDKJ01000001.1"/>
</dbReference>
<dbReference type="InterPro" id="IPR038029">
    <property type="entry name" value="GbiG_N_sf"/>
</dbReference>
<dbReference type="Gene3D" id="3.40.50.11220">
    <property type="match status" value="1"/>
</dbReference>
<feature type="domain" description="Cobalamin synthesis G N-terminal" evidence="2">
    <location>
        <begin position="56"/>
        <end position="137"/>
    </location>
</feature>
<dbReference type="InterPro" id="IPR002750">
    <property type="entry name" value="CobE/GbiG_C"/>
</dbReference>
<evidence type="ECO:0000313" key="4">
    <source>
        <dbReference type="Proteomes" id="UP000290172"/>
    </source>
</evidence>
<dbReference type="SUPFAM" id="SSF159672">
    <property type="entry name" value="CbiG N-terminal domain-like"/>
    <property type="match status" value="1"/>
</dbReference>
<dbReference type="PANTHER" id="PTHR37477:SF1">
    <property type="entry name" value="COBALT-PRECORRIN-5A HYDROLASE"/>
    <property type="match status" value="1"/>
</dbReference>
<comment type="caution">
    <text evidence="3">The sequence shown here is derived from an EMBL/GenBank/DDBJ whole genome shotgun (WGS) entry which is preliminary data.</text>
</comment>
<dbReference type="InterPro" id="IPR036518">
    <property type="entry name" value="CobE/GbiG_C_sf"/>
</dbReference>
<dbReference type="Pfam" id="PF11760">
    <property type="entry name" value="CbiG_N"/>
    <property type="match status" value="1"/>
</dbReference>
<evidence type="ECO:0000313" key="3">
    <source>
        <dbReference type="EMBL" id="RXJ70129.1"/>
    </source>
</evidence>
<accession>A0A4Q0YLH2</accession>
<gene>
    <name evidence="3" type="ORF">CRV08_00770</name>
</gene>
<dbReference type="InterPro" id="IPR052553">
    <property type="entry name" value="CbiG_hydrolase"/>
</dbReference>
<name>A0A4Q0YLH2_9BACT</name>
<dbReference type="PANTHER" id="PTHR37477">
    <property type="entry name" value="COBALT-PRECORRIN-5A HYDROLASE"/>
    <property type="match status" value="1"/>
</dbReference>
<dbReference type="SUPFAM" id="SSF159664">
    <property type="entry name" value="CobE/GbiG C-terminal domain-like"/>
    <property type="match status" value="1"/>
</dbReference>
<evidence type="ECO:0000259" key="2">
    <source>
        <dbReference type="Pfam" id="PF11760"/>
    </source>
</evidence>
<sequence length="339" mass="38090">MSSRLNIAIVSINQPSLDSASKLLEYLSDFNVDIYGKKGLKHNLKNFQSYEKIDTVLENGWKKYDAIICILAMGIVVRKIAPLLKSKASDPAIIVMSMDLSKIVPLLSGHIGGANELSDLIASRIDGCLNFISTATDQTKTFAFDMFAKKNSLEIENLKCLAKISNSLLNKKEIEVKTYENIFETISDKTNLKRVDQQSSELCVNITPFKDENLTLKPKVYLGIGCNRDTSLEEIEEAFTLFLDKYALKKEQIENIASFEAKSDEKGLLEFASKYNFSIKFFKKEQINSLEREFSPSQATKFFNLKGVAEPSAILVSKYKELILKKEVFNKKITIAGAV</sequence>
<feature type="domain" description="CobE/GbiG C-terminal" evidence="1">
    <location>
        <begin position="221"/>
        <end position="336"/>
    </location>
</feature>
<proteinExistence type="predicted"/>
<protein>
    <submittedName>
        <fullName evidence="3">Cobalamin biosynthesis protein CbiG</fullName>
    </submittedName>
</protein>